<evidence type="ECO:0000256" key="6">
    <source>
        <dbReference type="SAM" id="SignalP"/>
    </source>
</evidence>
<gene>
    <name evidence="7" type="ORF">CLV32_1274</name>
</gene>
<dbReference type="AlphaFoldDB" id="A0A4R6IRE8"/>
<sequence length="555" mass="61622">MKRVYALAAALLLFSPIGFAQKKTVKTAAQKSFPAEISRPKLVVGLVVDQMRWDYLYRYYNRYVNGGFKRLINEGFSVENTMIPYTPTYTAPGHTCIYTGSVPAVHGIIANNWYDPELGIDMYCTDDKTVQTVGSTSAAGLMSPKNMLTTTITDELRLATNFKSKVIGISLKDRGSILPAGHSANAAYWYDGISGNWITSTYYMKQLPAWVDAYNKQKMPDLYYAKEWNTLYPLTSYSQSTADSKAYEGAFRGETAPVFPHKLSDAVGKNFELIRSTPYGNSMTLDLAEKAIAAEGLGKGTATDFLAVSCSSTDYVGHQFGPNSIEAEDTYLRLDKDLETFFAYLDKSVGKGNYLLFLSADHGAAHVPGFMAENKMPSGLVNTRKLTTELNTLIEKDFKVKKSVLTVMNNQIIYNKSEITESKADFEAIKKRTIAYLRLQDGIQDAVDNTKLSESTLPAEIKERIANGYNARRSGDVYFLLKPNWFDGGVTGTTHGAWYPYDSHIPLVFMGWNVKPGKTNKTHYMTDISATLAAMLRIQMPSGCIGEPITELTNQ</sequence>
<dbReference type="PANTHER" id="PTHR10151:SF120">
    <property type="entry name" value="BIS(5'-ADENOSYL)-TRIPHOSPHATASE"/>
    <property type="match status" value="1"/>
</dbReference>
<dbReference type="NCBIfam" id="NF042991">
    <property type="entry name" value="alk_phos_PafA"/>
    <property type="match status" value="1"/>
</dbReference>
<dbReference type="InterPro" id="IPR002591">
    <property type="entry name" value="Phosphodiest/P_Trfase"/>
</dbReference>
<dbReference type="PIRSF" id="PIRSF031924">
    <property type="entry name" value="Pi-irrepressible_AP"/>
    <property type="match status" value="1"/>
</dbReference>
<proteinExistence type="predicted"/>
<reference evidence="7 8" key="1">
    <citation type="submission" date="2019-03" db="EMBL/GenBank/DDBJ databases">
        <title>Genomic Encyclopedia of Archaeal and Bacterial Type Strains, Phase II (KMG-II): from individual species to whole genera.</title>
        <authorList>
            <person name="Goeker M."/>
        </authorList>
    </citation>
    <scope>NUCLEOTIDE SEQUENCE [LARGE SCALE GENOMIC DNA]</scope>
    <source>
        <strain evidence="7 8">DSM 19034</strain>
    </source>
</reference>
<evidence type="ECO:0000256" key="3">
    <source>
        <dbReference type="ARBA" id="ARBA00022729"/>
    </source>
</evidence>
<dbReference type="RefSeq" id="WP_133553428.1">
    <property type="nucleotide sequence ID" value="NZ_SNWM01000001.1"/>
</dbReference>
<dbReference type="Pfam" id="PF01663">
    <property type="entry name" value="Phosphodiest"/>
    <property type="match status" value="1"/>
</dbReference>
<comment type="caution">
    <text evidence="7">The sequence shown here is derived from an EMBL/GenBank/DDBJ whole genome shotgun (WGS) entry which is preliminary data.</text>
</comment>
<feature type="binding site" evidence="5">
    <location>
        <begin position="172"/>
        <end position="174"/>
    </location>
    <ligand>
        <name>substrate</name>
    </ligand>
</feature>
<protein>
    <submittedName>
        <fullName evidence="7">Type I phosphodiesterase/nucleotide pyrophosphatase</fullName>
    </submittedName>
</protein>
<accession>A0A4R6IRE8</accession>
<dbReference type="GO" id="GO:0046872">
    <property type="term" value="F:metal ion binding"/>
    <property type="evidence" value="ECO:0007669"/>
    <property type="project" value="UniProtKB-KW"/>
</dbReference>
<evidence type="ECO:0000256" key="5">
    <source>
        <dbReference type="PIRSR" id="PIRSR031924-51"/>
    </source>
</evidence>
<dbReference type="OrthoDB" id="9766127at2"/>
<name>A0A4R6IRE8_9SPHI</name>
<dbReference type="Gene3D" id="3.30.1360.150">
    <property type="match status" value="1"/>
</dbReference>
<evidence type="ECO:0000256" key="4">
    <source>
        <dbReference type="PIRSR" id="PIRSR031924-50"/>
    </source>
</evidence>
<keyword evidence="2" id="KW-0479">Metal-binding</keyword>
<dbReference type="Proteomes" id="UP000295499">
    <property type="component" value="Unassembled WGS sequence"/>
</dbReference>
<evidence type="ECO:0000313" key="8">
    <source>
        <dbReference type="Proteomes" id="UP000295499"/>
    </source>
</evidence>
<dbReference type="GO" id="GO:0004035">
    <property type="term" value="F:alkaline phosphatase activity"/>
    <property type="evidence" value="ECO:0007669"/>
    <property type="project" value="InterPro"/>
</dbReference>
<dbReference type="Gene3D" id="3.40.720.10">
    <property type="entry name" value="Alkaline Phosphatase, subunit A"/>
    <property type="match status" value="1"/>
</dbReference>
<evidence type="ECO:0000256" key="1">
    <source>
        <dbReference type="ARBA" id="ARBA00022553"/>
    </source>
</evidence>
<organism evidence="7 8">
    <name type="scientific">Pedobacter duraquae</name>
    <dbReference type="NCBI Taxonomy" id="425511"/>
    <lineage>
        <taxon>Bacteria</taxon>
        <taxon>Pseudomonadati</taxon>
        <taxon>Bacteroidota</taxon>
        <taxon>Sphingobacteriia</taxon>
        <taxon>Sphingobacteriales</taxon>
        <taxon>Sphingobacteriaceae</taxon>
        <taxon>Pedobacter</taxon>
    </lineage>
</organism>
<feature type="active site" description="Phosphothreonine intermediate" evidence="4">
    <location>
        <position position="90"/>
    </location>
</feature>
<keyword evidence="1 4" id="KW-0597">Phosphoprotein</keyword>
<feature type="signal peptide" evidence="6">
    <location>
        <begin position="1"/>
        <end position="20"/>
    </location>
</feature>
<evidence type="ECO:0000256" key="2">
    <source>
        <dbReference type="ARBA" id="ARBA00022723"/>
    </source>
</evidence>
<dbReference type="CDD" id="cd16016">
    <property type="entry name" value="AP-SPAP"/>
    <property type="match status" value="1"/>
</dbReference>
<feature type="chain" id="PRO_5020790425" evidence="6">
    <location>
        <begin position="21"/>
        <end position="555"/>
    </location>
</feature>
<dbReference type="EMBL" id="SNWM01000001">
    <property type="protein sequence ID" value="TDO24979.1"/>
    <property type="molecule type" value="Genomic_DNA"/>
</dbReference>
<dbReference type="PANTHER" id="PTHR10151">
    <property type="entry name" value="ECTONUCLEOTIDE PYROPHOSPHATASE/PHOSPHODIESTERASE"/>
    <property type="match status" value="1"/>
</dbReference>
<keyword evidence="3 6" id="KW-0732">Signal</keyword>
<dbReference type="SUPFAM" id="SSF53649">
    <property type="entry name" value="Alkaline phosphatase-like"/>
    <property type="match status" value="1"/>
</dbReference>
<keyword evidence="8" id="KW-1185">Reference proteome</keyword>
<feature type="binding site" evidence="5">
    <location>
        <position position="111"/>
    </location>
    <ligand>
        <name>substrate</name>
    </ligand>
</feature>
<evidence type="ECO:0000313" key="7">
    <source>
        <dbReference type="EMBL" id="TDO24979.1"/>
    </source>
</evidence>
<dbReference type="InterPro" id="IPR026263">
    <property type="entry name" value="Alkaline_phosphatase_prok"/>
</dbReference>
<dbReference type="InterPro" id="IPR017850">
    <property type="entry name" value="Alkaline_phosphatase_core_sf"/>
</dbReference>